<evidence type="ECO:0000313" key="2">
    <source>
        <dbReference type="EMBL" id="BAX53908.1"/>
    </source>
</evidence>
<sequence>MYEAMKHLHLLAIALSVLLLTLRYILLMANSSLLQKKVLKVTPHVVDTILVATGVALIFITGFYPFTPGSEWLTQKLSCVLAYIALGYFTLHVGKNKVFKTFAFLGALGWLVLAAKLAVTKVPLFG</sequence>
<dbReference type="RefSeq" id="WP_044174795.1">
    <property type="nucleotide sequence ID" value="NZ_AP018045.1"/>
</dbReference>
<dbReference type="PANTHER" id="PTHR39594">
    <property type="entry name" value="PROTEIN YCHQ"/>
    <property type="match status" value="1"/>
</dbReference>
<name>A0A1Q9H3C1_PHODP</name>
<dbReference type="PANTHER" id="PTHR39594:SF1">
    <property type="entry name" value="PROTEIN YCHQ"/>
    <property type="match status" value="1"/>
</dbReference>
<feature type="transmembrane region" description="Helical" evidence="1">
    <location>
        <begin position="72"/>
        <end position="91"/>
    </location>
</feature>
<dbReference type="Pfam" id="PF04247">
    <property type="entry name" value="SirB"/>
    <property type="match status" value="1"/>
</dbReference>
<evidence type="ECO:0000313" key="3">
    <source>
        <dbReference type="EMBL" id="QOD57141.1"/>
    </source>
</evidence>
<evidence type="ECO:0000313" key="5">
    <source>
        <dbReference type="Proteomes" id="UP000516656"/>
    </source>
</evidence>
<dbReference type="Proteomes" id="UP000218676">
    <property type="component" value="Chromosome 1"/>
</dbReference>
<keyword evidence="1" id="KW-0472">Membrane</keyword>
<reference evidence="3 5" key="3">
    <citation type="submission" date="2020-09" db="EMBL/GenBank/DDBJ databases">
        <title>Complete, closed and curated genome sequences of Photobacterium damselae subsp. piscicida isolates from Australia indicate localised evolution and additional plasmid-borne pathogenicity mechanisms.</title>
        <authorList>
            <person name="Baseggio L."/>
            <person name="Silayeva O."/>
            <person name="Buller N."/>
            <person name="Landos M."/>
            <person name="Engelstaedter J."/>
            <person name="Barnes A.C."/>
        </authorList>
    </citation>
    <scope>NUCLEOTIDE SEQUENCE [LARGE SCALE GENOMIC DNA]</scope>
    <source>
        <strain evidence="3 5">AS-16-0540-1</strain>
    </source>
</reference>
<dbReference type="AlphaFoldDB" id="A0A1Q9H3C1"/>
<proteinExistence type="predicted"/>
<evidence type="ECO:0000256" key="1">
    <source>
        <dbReference type="SAM" id="Phobius"/>
    </source>
</evidence>
<dbReference type="GO" id="GO:0005886">
    <property type="term" value="C:plasma membrane"/>
    <property type="evidence" value="ECO:0007669"/>
    <property type="project" value="TreeGrafter"/>
</dbReference>
<gene>
    <name evidence="3" type="ORF">IC627_03745</name>
    <name evidence="2" type="ORF">PDPUS_1_02534</name>
</gene>
<reference evidence="2" key="1">
    <citation type="journal article" date="2017" name="Genome Announc.">
        <title>Whole-Genome Sequence of Photobacterium damselae subsp. piscicida Strain 91-197, Isolated from Hybrid Striped Bass (Morone sp.) in the United States.</title>
        <authorList>
            <person name="Teru Y."/>
            <person name="Hikima J."/>
            <person name="Kono T."/>
            <person name="Sakai M."/>
            <person name="Takano T."/>
            <person name="Hawke J.P."/>
            <person name="Takeyama H."/>
            <person name="Aoki T."/>
        </authorList>
    </citation>
    <scope>NUCLEOTIDE SEQUENCE</scope>
    <source>
        <strain evidence="2">91-197</strain>
    </source>
</reference>
<feature type="transmembrane region" description="Helical" evidence="1">
    <location>
        <begin position="98"/>
        <end position="119"/>
    </location>
</feature>
<keyword evidence="1" id="KW-0812">Transmembrane</keyword>
<feature type="transmembrane region" description="Helical" evidence="1">
    <location>
        <begin position="12"/>
        <end position="33"/>
    </location>
</feature>
<organism evidence="3 5">
    <name type="scientific">Photobacterium damsela subsp. piscicida</name>
    <name type="common">Pasteurella piscicida</name>
    <dbReference type="NCBI Taxonomy" id="38294"/>
    <lineage>
        <taxon>Bacteria</taxon>
        <taxon>Pseudomonadati</taxon>
        <taxon>Pseudomonadota</taxon>
        <taxon>Gammaproteobacteria</taxon>
        <taxon>Vibrionales</taxon>
        <taxon>Vibrionaceae</taxon>
        <taxon>Photobacterium</taxon>
    </lineage>
</organism>
<dbReference type="InterPro" id="IPR007360">
    <property type="entry name" value="SirB"/>
</dbReference>
<accession>A0A1Q9H3C1</accession>
<dbReference type="PIRSF" id="PIRSF005610">
    <property type="entry name" value="SirB"/>
    <property type="match status" value="1"/>
</dbReference>
<dbReference type="GeneID" id="93398503"/>
<dbReference type="EMBL" id="AP018045">
    <property type="protein sequence ID" value="BAX53908.1"/>
    <property type="molecule type" value="Genomic_DNA"/>
</dbReference>
<evidence type="ECO:0000313" key="4">
    <source>
        <dbReference type="Proteomes" id="UP000218676"/>
    </source>
</evidence>
<feature type="transmembrane region" description="Helical" evidence="1">
    <location>
        <begin position="45"/>
        <end position="66"/>
    </location>
</feature>
<keyword evidence="1" id="KW-1133">Transmembrane helix</keyword>
<dbReference type="EMBL" id="CP061854">
    <property type="protein sequence ID" value="QOD57141.1"/>
    <property type="molecule type" value="Genomic_DNA"/>
</dbReference>
<dbReference type="Proteomes" id="UP000516656">
    <property type="component" value="Chromosome 1"/>
</dbReference>
<protein>
    <submittedName>
        <fullName evidence="3">SirB2 family protein</fullName>
    </submittedName>
</protein>
<reference evidence="4" key="2">
    <citation type="submission" date="2017-05" db="EMBL/GenBank/DDBJ databases">
        <title>Whole genome sequence of fish pathogenic bacteria, Photobacterium damselae subsp. piscicida, strain 91-197, isolated from hybrid striped bass (Morone sp.) in USA.</title>
        <authorList>
            <person name="Teru Y."/>
            <person name="Hikima J."/>
            <person name="Kono T."/>
            <person name="Sakai M."/>
            <person name="Takano T."/>
            <person name="Hawke J.P."/>
            <person name="Takeyama H."/>
            <person name="Aoki T."/>
        </authorList>
    </citation>
    <scope>NUCLEOTIDE SEQUENCE [LARGE SCALE GENOMIC DNA]</scope>
    <source>
        <strain evidence="4">91-197</strain>
    </source>
</reference>